<name>A0A8J6PFC1_9FIRM</name>
<dbReference type="RefSeq" id="WP_093987698.1">
    <property type="nucleotide sequence ID" value="NZ_FYDD01000002.1"/>
</dbReference>
<keyword evidence="3" id="KW-0786">Thiamine pyrophosphate</keyword>
<evidence type="ECO:0000256" key="1">
    <source>
        <dbReference type="ARBA" id="ARBA00001964"/>
    </source>
</evidence>
<dbReference type="Proteomes" id="UP000632659">
    <property type="component" value="Unassembled WGS sequence"/>
</dbReference>
<proteinExistence type="predicted"/>
<sequence>MSRKTMSAAIAMAQREEMLRDESVYIMGLDVGPYGGAFGCTRGLWQEFGRERVMDMPISEAGYVGAAVGSAMTNMRPIAELQFTDWITIASDMLVNQAANMRYTFGGSLSVPMVLRAPVGGYMAAASQHSHMFESWFSFIPGLKVVLPSNPADAKGLLKSAIRDNNPVLFFEHKMLYDIPGEVPDDPEFLVPLGKANVVREGSDVTIATYAYMVDMAKQAAEILEKDGIHAEIIDLRTIKPMDTDTVITSVKKTNRLCCLQETWLTCSVASQISAVVAEEALEYLDAPILRIGALDAPNPFSAKLERYILPSVERIVREIREMF</sequence>
<evidence type="ECO:0000256" key="2">
    <source>
        <dbReference type="ARBA" id="ARBA00023002"/>
    </source>
</evidence>
<dbReference type="InterPro" id="IPR009014">
    <property type="entry name" value="Transketo_C/PFOR_II"/>
</dbReference>
<evidence type="ECO:0000313" key="6">
    <source>
        <dbReference type="Proteomes" id="UP000632659"/>
    </source>
</evidence>
<dbReference type="InterPro" id="IPR033248">
    <property type="entry name" value="Transketolase_C"/>
</dbReference>
<dbReference type="PANTHER" id="PTHR43257:SF2">
    <property type="entry name" value="PYRUVATE DEHYDROGENASE E1 COMPONENT SUBUNIT BETA"/>
    <property type="match status" value="1"/>
</dbReference>
<dbReference type="AlphaFoldDB" id="A0A8J6PFC1"/>
<dbReference type="FunFam" id="3.40.50.920:FF:000001">
    <property type="entry name" value="Pyruvate dehydrogenase E1 beta subunit"/>
    <property type="match status" value="1"/>
</dbReference>
<dbReference type="GO" id="GO:0016491">
    <property type="term" value="F:oxidoreductase activity"/>
    <property type="evidence" value="ECO:0007669"/>
    <property type="project" value="UniProtKB-KW"/>
</dbReference>
<feature type="domain" description="Transketolase-like pyrimidine-binding" evidence="4">
    <location>
        <begin position="4"/>
        <end position="179"/>
    </location>
</feature>
<dbReference type="Pfam" id="PF02780">
    <property type="entry name" value="Transketolase_C"/>
    <property type="match status" value="1"/>
</dbReference>
<dbReference type="InterPro" id="IPR005475">
    <property type="entry name" value="Transketolase-like_Pyr-bd"/>
</dbReference>
<dbReference type="NCBIfam" id="NF006667">
    <property type="entry name" value="PRK09212.1"/>
    <property type="match status" value="1"/>
</dbReference>
<comment type="cofactor">
    <cofactor evidence="1">
        <name>thiamine diphosphate</name>
        <dbReference type="ChEBI" id="CHEBI:58937"/>
    </cofactor>
</comment>
<dbReference type="OrthoDB" id="8732661at2"/>
<protein>
    <submittedName>
        <fullName evidence="5">Alpha-ketoacid dehydrogenase subunit beta</fullName>
    </submittedName>
</protein>
<gene>
    <name evidence="5" type="ORF">H8702_09185</name>
</gene>
<comment type="caution">
    <text evidence="5">The sequence shown here is derived from an EMBL/GenBank/DDBJ whole genome shotgun (WGS) entry which is preliminary data.</text>
</comment>
<organism evidence="5 6">
    <name type="scientific">Massiliimalia timonensis</name>
    <dbReference type="NCBI Taxonomy" id="1987501"/>
    <lineage>
        <taxon>Bacteria</taxon>
        <taxon>Bacillati</taxon>
        <taxon>Bacillota</taxon>
        <taxon>Clostridia</taxon>
        <taxon>Eubacteriales</taxon>
        <taxon>Oscillospiraceae</taxon>
        <taxon>Massiliimalia</taxon>
    </lineage>
</organism>
<evidence type="ECO:0000313" key="5">
    <source>
        <dbReference type="EMBL" id="MBC8611281.1"/>
    </source>
</evidence>
<evidence type="ECO:0000259" key="4">
    <source>
        <dbReference type="SMART" id="SM00861"/>
    </source>
</evidence>
<evidence type="ECO:0000256" key="3">
    <source>
        <dbReference type="ARBA" id="ARBA00023052"/>
    </source>
</evidence>
<accession>A0A8J6PFC1</accession>
<dbReference type="EMBL" id="JACRTL010000005">
    <property type="protein sequence ID" value="MBC8611281.1"/>
    <property type="molecule type" value="Genomic_DNA"/>
</dbReference>
<keyword evidence="2" id="KW-0560">Oxidoreductase</keyword>
<dbReference type="SMART" id="SM00861">
    <property type="entry name" value="Transket_pyr"/>
    <property type="match status" value="1"/>
</dbReference>
<dbReference type="Gene3D" id="3.40.50.920">
    <property type="match status" value="1"/>
</dbReference>
<dbReference type="FunFam" id="3.40.50.970:FF:000001">
    <property type="entry name" value="Pyruvate dehydrogenase E1 beta subunit"/>
    <property type="match status" value="1"/>
</dbReference>
<dbReference type="Gene3D" id="3.40.50.970">
    <property type="match status" value="1"/>
</dbReference>
<dbReference type="PANTHER" id="PTHR43257">
    <property type="entry name" value="PYRUVATE DEHYDROGENASE E1 COMPONENT BETA SUBUNIT"/>
    <property type="match status" value="1"/>
</dbReference>
<dbReference type="SUPFAM" id="SSF52922">
    <property type="entry name" value="TK C-terminal domain-like"/>
    <property type="match status" value="1"/>
</dbReference>
<keyword evidence="6" id="KW-1185">Reference proteome</keyword>
<dbReference type="SUPFAM" id="SSF52518">
    <property type="entry name" value="Thiamin diphosphate-binding fold (THDP-binding)"/>
    <property type="match status" value="1"/>
</dbReference>
<dbReference type="Pfam" id="PF02779">
    <property type="entry name" value="Transket_pyr"/>
    <property type="match status" value="1"/>
</dbReference>
<dbReference type="InterPro" id="IPR029061">
    <property type="entry name" value="THDP-binding"/>
</dbReference>
<dbReference type="CDD" id="cd07036">
    <property type="entry name" value="TPP_PYR_E1-PDHc-beta_like"/>
    <property type="match status" value="1"/>
</dbReference>
<reference evidence="5" key="1">
    <citation type="submission" date="2020-08" db="EMBL/GenBank/DDBJ databases">
        <title>Genome public.</title>
        <authorList>
            <person name="Liu C."/>
            <person name="Sun Q."/>
        </authorList>
    </citation>
    <scope>NUCLEOTIDE SEQUENCE</scope>
    <source>
        <strain evidence="5">NSJ-15</strain>
    </source>
</reference>